<sequence length="74" mass="7652">MIAAILLIGTIAAPMQTADAFFMSPAGYASCGPRSIGEFGVGSRGGMPFGGGHGFPFPGYAHFYRSFPHPAGRD</sequence>
<accession>A0A450ZPK5</accession>
<evidence type="ECO:0000313" key="1">
    <source>
        <dbReference type="EMBL" id="VFK55762.1"/>
    </source>
</evidence>
<dbReference type="EMBL" id="CAADFX010000037">
    <property type="protein sequence ID" value="VFK55762.1"/>
    <property type="molecule type" value="Genomic_DNA"/>
</dbReference>
<name>A0A450ZPK5_9GAMM</name>
<reference evidence="1" key="1">
    <citation type="submission" date="2019-02" db="EMBL/GenBank/DDBJ databases">
        <authorList>
            <person name="Gruber-Vodicka R. H."/>
            <person name="Seah K. B. B."/>
        </authorList>
    </citation>
    <scope>NUCLEOTIDE SEQUENCE</scope>
    <source>
        <strain evidence="1">BECK_BY1</strain>
    </source>
</reference>
<protein>
    <submittedName>
        <fullName evidence="1">Uncharacterized protein</fullName>
    </submittedName>
</protein>
<dbReference type="AlphaFoldDB" id="A0A450ZPK5"/>
<gene>
    <name evidence="1" type="ORF">BECKTUN1418D_GA0071000_10373</name>
</gene>
<proteinExistence type="predicted"/>
<organism evidence="1">
    <name type="scientific">Candidatus Kentrum sp. TUN</name>
    <dbReference type="NCBI Taxonomy" id="2126343"/>
    <lineage>
        <taxon>Bacteria</taxon>
        <taxon>Pseudomonadati</taxon>
        <taxon>Pseudomonadota</taxon>
        <taxon>Gammaproteobacteria</taxon>
        <taxon>Candidatus Kentrum</taxon>
    </lineage>
</organism>